<organism evidence="1 2">
    <name type="scientific">Acaulospora colombiana</name>
    <dbReference type="NCBI Taxonomy" id="27376"/>
    <lineage>
        <taxon>Eukaryota</taxon>
        <taxon>Fungi</taxon>
        <taxon>Fungi incertae sedis</taxon>
        <taxon>Mucoromycota</taxon>
        <taxon>Glomeromycotina</taxon>
        <taxon>Glomeromycetes</taxon>
        <taxon>Diversisporales</taxon>
        <taxon>Acaulosporaceae</taxon>
        <taxon>Acaulospora</taxon>
    </lineage>
</organism>
<accession>A0ACA9QV98</accession>
<gene>
    <name evidence="1" type="ORF">ACOLOM_LOCUS13447</name>
</gene>
<sequence length="51" mass="5934">MRVDASGFNQRRSRAMENISQKFAEVNSPFTLKQILEDKNVSCNFIEWALL</sequence>
<dbReference type="EMBL" id="CAJVPT010061720">
    <property type="protein sequence ID" value="CAG8765789.1"/>
    <property type="molecule type" value="Genomic_DNA"/>
</dbReference>
<name>A0ACA9QV98_9GLOM</name>
<proteinExistence type="predicted"/>
<reference evidence="1" key="1">
    <citation type="submission" date="2021-06" db="EMBL/GenBank/DDBJ databases">
        <authorList>
            <person name="Kallberg Y."/>
            <person name="Tangrot J."/>
            <person name="Rosling A."/>
        </authorList>
    </citation>
    <scope>NUCLEOTIDE SEQUENCE</scope>
    <source>
        <strain evidence="1">CL356</strain>
    </source>
</reference>
<keyword evidence="2" id="KW-1185">Reference proteome</keyword>
<evidence type="ECO:0000313" key="2">
    <source>
        <dbReference type="Proteomes" id="UP000789525"/>
    </source>
</evidence>
<dbReference type="Proteomes" id="UP000789525">
    <property type="component" value="Unassembled WGS sequence"/>
</dbReference>
<protein>
    <submittedName>
        <fullName evidence="1">16290_t:CDS:1</fullName>
    </submittedName>
</protein>
<feature type="non-terminal residue" evidence="1">
    <location>
        <position position="51"/>
    </location>
</feature>
<evidence type="ECO:0000313" key="1">
    <source>
        <dbReference type="EMBL" id="CAG8765789.1"/>
    </source>
</evidence>
<comment type="caution">
    <text evidence="1">The sequence shown here is derived from an EMBL/GenBank/DDBJ whole genome shotgun (WGS) entry which is preliminary data.</text>
</comment>